<dbReference type="Pfam" id="PF00059">
    <property type="entry name" value="Lectin_C"/>
    <property type="match status" value="1"/>
</dbReference>
<protein>
    <recommendedName>
        <fullName evidence="2">C-type lectin domain-containing protein</fullName>
    </recommendedName>
</protein>
<dbReference type="InterPro" id="IPR016186">
    <property type="entry name" value="C-type_lectin-like/link_sf"/>
</dbReference>
<dbReference type="PROSITE" id="PS50041">
    <property type="entry name" value="C_TYPE_LECTIN_2"/>
    <property type="match status" value="1"/>
</dbReference>
<feature type="domain" description="C-type lectin" evidence="2">
    <location>
        <begin position="247"/>
        <end position="361"/>
    </location>
</feature>
<dbReference type="SMART" id="SM00034">
    <property type="entry name" value="CLECT"/>
    <property type="match status" value="1"/>
</dbReference>
<evidence type="ECO:0000256" key="1">
    <source>
        <dbReference type="SAM" id="Coils"/>
    </source>
</evidence>
<dbReference type="WBParaSite" id="MBELARI_LOCUS16289">
    <property type="protein sequence ID" value="MBELARI_LOCUS16289"/>
    <property type="gene ID" value="MBELARI_LOCUS16289"/>
</dbReference>
<dbReference type="SUPFAM" id="SSF56436">
    <property type="entry name" value="C-type lectin-like"/>
    <property type="match status" value="1"/>
</dbReference>
<dbReference type="Gene3D" id="3.10.100.10">
    <property type="entry name" value="Mannose-Binding Protein A, subunit A"/>
    <property type="match status" value="1"/>
</dbReference>
<keyword evidence="1" id="KW-0175">Coiled coil</keyword>
<sequence length="378" mass="43717">MPEMTEELPEKSVKRIEETAISLKKITQLEEDLEEMKKDKEVEMRQLAANMFEIEANLTEKIANLKVDLVSDLERNRDWERKNDDLEAQLSDQNVERGKGKAKIGELEGKINALQSTISDLETQITREQNETKDKDFEMSQLTAKVAQIETDLMGKIAETKRKNDDLEAQLRTQNTELKDGKAKIGELEGKINALQSKNSDLETHIQFERENKTAEIKKLICDLNLMMNWNSELDGWSYFEKTASWYKVIDQKMTFDEAVAYCASRKGHLVSIHSKEENDYVWELAKTVHSYNWFWIGLKRDPNKGNAFEWTDGSWSVGETPVDMSMWCTRIGMAPSGRLSRSFVNKVARRSAHLVGHWDSILEICVRYDDDNKRHCP</sequence>
<evidence type="ECO:0000313" key="3">
    <source>
        <dbReference type="Proteomes" id="UP000887575"/>
    </source>
</evidence>
<organism evidence="3 4">
    <name type="scientific">Mesorhabditis belari</name>
    <dbReference type="NCBI Taxonomy" id="2138241"/>
    <lineage>
        <taxon>Eukaryota</taxon>
        <taxon>Metazoa</taxon>
        <taxon>Ecdysozoa</taxon>
        <taxon>Nematoda</taxon>
        <taxon>Chromadorea</taxon>
        <taxon>Rhabditida</taxon>
        <taxon>Rhabditina</taxon>
        <taxon>Rhabditomorpha</taxon>
        <taxon>Rhabditoidea</taxon>
        <taxon>Rhabditidae</taxon>
        <taxon>Mesorhabditinae</taxon>
        <taxon>Mesorhabditis</taxon>
    </lineage>
</organism>
<dbReference type="CDD" id="cd00037">
    <property type="entry name" value="CLECT"/>
    <property type="match status" value="1"/>
</dbReference>
<dbReference type="Proteomes" id="UP000887575">
    <property type="component" value="Unassembled WGS sequence"/>
</dbReference>
<accession>A0AAF3EQB9</accession>
<dbReference type="InterPro" id="IPR016187">
    <property type="entry name" value="CTDL_fold"/>
</dbReference>
<dbReference type="Gene3D" id="1.10.287.1490">
    <property type="match status" value="1"/>
</dbReference>
<name>A0AAF3EQB9_9BILA</name>
<evidence type="ECO:0000313" key="4">
    <source>
        <dbReference type="WBParaSite" id="MBELARI_LOCUS16289"/>
    </source>
</evidence>
<dbReference type="AlphaFoldDB" id="A0AAF3EQB9"/>
<proteinExistence type="predicted"/>
<keyword evidence="3" id="KW-1185">Reference proteome</keyword>
<dbReference type="InterPro" id="IPR001304">
    <property type="entry name" value="C-type_lectin-like"/>
</dbReference>
<reference evidence="4" key="1">
    <citation type="submission" date="2024-02" db="UniProtKB">
        <authorList>
            <consortium name="WormBaseParasite"/>
        </authorList>
    </citation>
    <scope>IDENTIFICATION</scope>
</reference>
<evidence type="ECO:0000259" key="2">
    <source>
        <dbReference type="PROSITE" id="PS50041"/>
    </source>
</evidence>
<dbReference type="PANTHER" id="PTHR22803">
    <property type="entry name" value="MANNOSE, PHOSPHOLIPASE, LECTIN RECEPTOR RELATED"/>
    <property type="match status" value="1"/>
</dbReference>
<dbReference type="InterPro" id="IPR050111">
    <property type="entry name" value="C-type_lectin/snaclec_domain"/>
</dbReference>
<feature type="coiled-coil region" evidence="1">
    <location>
        <begin position="19"/>
        <end position="212"/>
    </location>
</feature>